<dbReference type="InterPro" id="IPR003646">
    <property type="entry name" value="SH3-like_bac-type"/>
</dbReference>
<dbReference type="Pfam" id="PF01520">
    <property type="entry name" value="Amidase_3"/>
    <property type="match status" value="1"/>
</dbReference>
<dbReference type="SUPFAM" id="SSF53187">
    <property type="entry name" value="Zn-dependent exopeptidases"/>
    <property type="match status" value="1"/>
</dbReference>
<sequence length="431" mass="48325">MNKVKLGLSMLVFLTVLTMVSGVLAGQEVKVFVDNEEINFPDQNPYIDQNNRTQVPVRFVSQALGGYVEWHSDSQEIEIKLGDDRLILEVGIQNYSLNGQALDMDTAPLITNQGRTMVPLRFVSEGLGAQVNWVEEENSVYISQRENNHQIEDLEQAEVTATTLNVRTGPGLNHAPIHQVHANETYPVLEEVSYEYDNTHHEWMKINLPEHNEVGWVSRDFVRLADDNDGVTEDTNKQEGHEGSPLQGFKIVIDPGHGGTDPGAVGPTGLTEKEVALDVSLRARDLLEDLGAETYLTRYSDIDVTLYDRINLANQINADIFISVHANAALNRSAQGTETYYSSQRSLYDYNLANSLQTALVNKLGTIDRGTLDRSFYVLRHGNMPSALVELAFVSNYWEESLLKDNYFRQNAAQAITDGVYNYFKSISQSY</sequence>
<evidence type="ECO:0000256" key="3">
    <source>
        <dbReference type="SAM" id="SignalP"/>
    </source>
</evidence>
<evidence type="ECO:0000256" key="1">
    <source>
        <dbReference type="ARBA" id="ARBA00022801"/>
    </source>
</evidence>
<dbReference type="Gene3D" id="3.30.457.10">
    <property type="entry name" value="Copper amine oxidase-like, N-terminal domain"/>
    <property type="match status" value="1"/>
</dbReference>
<feature type="domain" description="SH3b" evidence="4">
    <location>
        <begin position="154"/>
        <end position="226"/>
    </location>
</feature>
<dbReference type="GO" id="GO:0071555">
    <property type="term" value="P:cell wall organization"/>
    <property type="evidence" value="ECO:0007669"/>
    <property type="project" value="UniProtKB-KW"/>
</dbReference>
<name>B2A7X7_NATTJ</name>
<reference evidence="5 6" key="1">
    <citation type="submission" date="2008-04" db="EMBL/GenBank/DDBJ databases">
        <title>Complete sequence of chromosome of Natranaerobius thermophilus JW/NM-WN-LF.</title>
        <authorList>
            <consortium name="US DOE Joint Genome Institute"/>
            <person name="Copeland A."/>
            <person name="Lucas S."/>
            <person name="Lapidus A."/>
            <person name="Glavina del Rio T."/>
            <person name="Dalin E."/>
            <person name="Tice H."/>
            <person name="Bruce D."/>
            <person name="Goodwin L."/>
            <person name="Pitluck S."/>
            <person name="Chertkov O."/>
            <person name="Brettin T."/>
            <person name="Detter J.C."/>
            <person name="Han C."/>
            <person name="Kuske C.R."/>
            <person name="Schmutz J."/>
            <person name="Larimer F."/>
            <person name="Land M."/>
            <person name="Hauser L."/>
            <person name="Kyrpides N."/>
            <person name="Lykidis A."/>
            <person name="Mesbah N.M."/>
            <person name="Wiegel J."/>
        </authorList>
    </citation>
    <scope>NUCLEOTIDE SEQUENCE [LARGE SCALE GENOMIC DNA]</scope>
    <source>
        <strain evidence="6">ATCC BAA-1301 / DSM 18059 / JW/NM-WN-LF</strain>
    </source>
</reference>
<dbReference type="Gene3D" id="2.30.30.40">
    <property type="entry name" value="SH3 Domains"/>
    <property type="match status" value="1"/>
</dbReference>
<dbReference type="RefSeq" id="WP_012448602.1">
    <property type="nucleotide sequence ID" value="NC_010718.1"/>
</dbReference>
<gene>
    <name evidence="5" type="ordered locus">Nther_2183</name>
</gene>
<dbReference type="STRING" id="457570.Nther_2183"/>
<feature type="chain" id="PRO_5002774947" evidence="3">
    <location>
        <begin position="26"/>
        <end position="431"/>
    </location>
</feature>
<dbReference type="Pfam" id="PF08239">
    <property type="entry name" value="SH3_3"/>
    <property type="match status" value="1"/>
</dbReference>
<keyword evidence="6" id="KW-1185">Reference proteome</keyword>
<dbReference type="OrthoDB" id="9813450at2"/>
<evidence type="ECO:0000313" key="5">
    <source>
        <dbReference type="EMBL" id="ACB85749.1"/>
    </source>
</evidence>
<dbReference type="InterPro" id="IPR036582">
    <property type="entry name" value="Mao_N_sf"/>
</dbReference>
<dbReference type="GO" id="GO:0030288">
    <property type="term" value="C:outer membrane-bounded periplasmic space"/>
    <property type="evidence" value="ECO:0007669"/>
    <property type="project" value="TreeGrafter"/>
</dbReference>
<evidence type="ECO:0000256" key="2">
    <source>
        <dbReference type="ARBA" id="ARBA00023316"/>
    </source>
</evidence>
<keyword evidence="2" id="KW-0961">Cell wall biogenesis/degradation</keyword>
<dbReference type="EMBL" id="CP001034">
    <property type="protein sequence ID" value="ACB85749.1"/>
    <property type="molecule type" value="Genomic_DNA"/>
</dbReference>
<dbReference type="EC" id="3.5.1.28" evidence="5"/>
<protein>
    <submittedName>
        <fullName evidence="5">N-acetylmuramoyl-L-alanine amidase</fullName>
        <ecNumber evidence="5">3.5.1.28</ecNumber>
    </submittedName>
</protein>
<evidence type="ECO:0000259" key="4">
    <source>
        <dbReference type="PROSITE" id="PS51781"/>
    </source>
</evidence>
<dbReference type="HOGENOM" id="CLU_014322_10_0_9"/>
<dbReference type="FunCoup" id="B2A7X7">
    <property type="interactions" value="112"/>
</dbReference>
<feature type="signal peptide" evidence="3">
    <location>
        <begin position="1"/>
        <end position="25"/>
    </location>
</feature>
<evidence type="ECO:0000313" key="6">
    <source>
        <dbReference type="Proteomes" id="UP000001683"/>
    </source>
</evidence>
<dbReference type="eggNOG" id="COG0860">
    <property type="taxonomic scope" value="Bacteria"/>
</dbReference>
<dbReference type="PROSITE" id="PS51781">
    <property type="entry name" value="SH3B"/>
    <property type="match status" value="1"/>
</dbReference>
<dbReference type="Gene3D" id="3.40.630.40">
    <property type="entry name" value="Zn-dependent exopeptidases"/>
    <property type="match status" value="1"/>
</dbReference>
<dbReference type="GO" id="GO:0008745">
    <property type="term" value="F:N-acetylmuramoyl-L-alanine amidase activity"/>
    <property type="evidence" value="ECO:0007669"/>
    <property type="project" value="UniProtKB-EC"/>
</dbReference>
<organism evidence="5 6">
    <name type="scientific">Natranaerobius thermophilus (strain ATCC BAA-1301 / DSM 18059 / JW/NM-WN-LF)</name>
    <dbReference type="NCBI Taxonomy" id="457570"/>
    <lineage>
        <taxon>Bacteria</taxon>
        <taxon>Bacillati</taxon>
        <taxon>Bacillota</taxon>
        <taxon>Clostridia</taxon>
        <taxon>Natranaerobiales</taxon>
        <taxon>Natranaerobiaceae</taxon>
        <taxon>Natranaerobius</taxon>
    </lineage>
</organism>
<dbReference type="SUPFAM" id="SSF55383">
    <property type="entry name" value="Copper amine oxidase, domain N"/>
    <property type="match status" value="1"/>
</dbReference>
<dbReference type="InterPro" id="IPR012854">
    <property type="entry name" value="Cu_amine_oxidase-like_N"/>
</dbReference>
<dbReference type="AlphaFoldDB" id="B2A7X7"/>
<dbReference type="SMART" id="SM00646">
    <property type="entry name" value="Ami_3"/>
    <property type="match status" value="1"/>
</dbReference>
<dbReference type="InterPro" id="IPR050695">
    <property type="entry name" value="N-acetylmuramoyl_amidase_3"/>
</dbReference>
<dbReference type="PANTHER" id="PTHR30404">
    <property type="entry name" value="N-ACETYLMURAMOYL-L-ALANINE AMIDASE"/>
    <property type="match status" value="1"/>
</dbReference>
<dbReference type="InterPro" id="IPR002508">
    <property type="entry name" value="MurNAc-LAA_cat"/>
</dbReference>
<dbReference type="Proteomes" id="UP000001683">
    <property type="component" value="Chromosome"/>
</dbReference>
<dbReference type="SMART" id="SM00287">
    <property type="entry name" value="SH3b"/>
    <property type="match status" value="1"/>
</dbReference>
<dbReference type="CDD" id="cd02696">
    <property type="entry name" value="MurNAc-LAA"/>
    <property type="match status" value="1"/>
</dbReference>
<dbReference type="GO" id="GO:0009253">
    <property type="term" value="P:peptidoglycan catabolic process"/>
    <property type="evidence" value="ECO:0007669"/>
    <property type="project" value="InterPro"/>
</dbReference>
<dbReference type="KEGG" id="nth:Nther_2183"/>
<reference evidence="5 6" key="2">
    <citation type="journal article" date="2011" name="J. Bacteriol.">
        <title>Complete genome sequence of the anaerobic, halophilic alkalithermophile Natranaerobius thermophilus JW/NM-WN-LF.</title>
        <authorList>
            <person name="Zhao B."/>
            <person name="Mesbah N.M."/>
            <person name="Dalin E."/>
            <person name="Goodwin L."/>
            <person name="Nolan M."/>
            <person name="Pitluck S."/>
            <person name="Chertkov O."/>
            <person name="Brettin T.S."/>
            <person name="Han J."/>
            <person name="Larimer F.W."/>
            <person name="Land M.L."/>
            <person name="Hauser L."/>
            <person name="Kyrpides N."/>
            <person name="Wiegel J."/>
        </authorList>
    </citation>
    <scope>NUCLEOTIDE SEQUENCE [LARGE SCALE GENOMIC DNA]</scope>
    <source>
        <strain evidence="6">ATCC BAA-1301 / DSM 18059 / JW/NM-WN-LF</strain>
    </source>
</reference>
<proteinExistence type="predicted"/>
<accession>B2A7X7</accession>
<keyword evidence="3" id="KW-0732">Signal</keyword>
<dbReference type="InParanoid" id="B2A7X7"/>
<dbReference type="PANTHER" id="PTHR30404:SF0">
    <property type="entry name" value="N-ACETYLMURAMOYL-L-ALANINE AMIDASE AMIC"/>
    <property type="match status" value="1"/>
</dbReference>
<keyword evidence="1 5" id="KW-0378">Hydrolase</keyword>
<dbReference type="Pfam" id="PF07833">
    <property type="entry name" value="Cu_amine_oxidN1"/>
    <property type="match status" value="1"/>
</dbReference>